<proteinExistence type="predicted"/>
<reference evidence="1 2" key="1">
    <citation type="submission" date="2018-08" db="EMBL/GenBank/DDBJ databases">
        <title>Sequencing the genomes of 1000 actinobacteria strains.</title>
        <authorList>
            <person name="Klenk H.-P."/>
        </authorList>
    </citation>
    <scope>NUCLEOTIDE SEQUENCE [LARGE SCALE GENOMIC DNA]</scope>
    <source>
        <strain evidence="1 2">DSM 43927</strain>
    </source>
</reference>
<dbReference type="AlphaFoldDB" id="A0A3D9T2S5"/>
<dbReference type="EMBL" id="QTTT01000001">
    <property type="protein sequence ID" value="REF00664.1"/>
    <property type="molecule type" value="Genomic_DNA"/>
</dbReference>
<dbReference type="Proteomes" id="UP000256661">
    <property type="component" value="Unassembled WGS sequence"/>
</dbReference>
<evidence type="ECO:0000313" key="2">
    <source>
        <dbReference type="Proteomes" id="UP000256661"/>
    </source>
</evidence>
<keyword evidence="2" id="KW-1185">Reference proteome</keyword>
<accession>A0A3D9T2S5</accession>
<organism evidence="1 2">
    <name type="scientific">Thermomonospora umbrina</name>
    <dbReference type="NCBI Taxonomy" id="111806"/>
    <lineage>
        <taxon>Bacteria</taxon>
        <taxon>Bacillati</taxon>
        <taxon>Actinomycetota</taxon>
        <taxon>Actinomycetes</taxon>
        <taxon>Streptosporangiales</taxon>
        <taxon>Thermomonosporaceae</taxon>
        <taxon>Thermomonospora</taxon>
    </lineage>
</organism>
<evidence type="ECO:0000313" key="1">
    <source>
        <dbReference type="EMBL" id="REF00664.1"/>
    </source>
</evidence>
<comment type="caution">
    <text evidence="1">The sequence shown here is derived from an EMBL/GenBank/DDBJ whole genome shotgun (WGS) entry which is preliminary data.</text>
</comment>
<protein>
    <submittedName>
        <fullName evidence="1">Uncharacterized protein</fullName>
    </submittedName>
</protein>
<sequence>MTFGAAVISAVVGVVVTMGGDEVIEGRSLPVAIRLHDDPAQIPAFSDTSMRMLVPARPQAAVPVPRRDMCSGGFRSWALRLGGSDSEETRVRLDLQGRSTKGVLISSLTARIVAVHPSPAVVGVGCDSAGSASPRDLSIDLDSARPTARYLVKGRREPFGFTLAKAETEVFNITAYTRRPVVIEWRLHLDLTVDGKSRPIEIDDHGKPFRTSAAPAERQYTWQYDGWHDHEKPVADPFG</sequence>
<name>A0A3D9T2S5_9ACTN</name>
<gene>
    <name evidence="1" type="ORF">DFJ69_6220</name>
</gene>